<dbReference type="Pfam" id="PF00702">
    <property type="entry name" value="Hydrolase"/>
    <property type="match status" value="1"/>
</dbReference>
<dbReference type="GO" id="GO:0008967">
    <property type="term" value="F:phosphoglycolate phosphatase activity"/>
    <property type="evidence" value="ECO:0007669"/>
    <property type="project" value="TreeGrafter"/>
</dbReference>
<dbReference type="HAMAP" id="MF_01375">
    <property type="entry name" value="PhnX"/>
    <property type="match status" value="1"/>
</dbReference>
<comment type="cofactor">
    <cofactor evidence="1">
        <name>Mg(2+)</name>
        <dbReference type="ChEBI" id="CHEBI:18420"/>
    </cofactor>
</comment>
<keyword evidence="6" id="KW-0704">Schiff base</keyword>
<dbReference type="EC" id="3.11.1.1" evidence="9"/>
<reference evidence="11" key="1">
    <citation type="submission" date="2009-09" db="EMBL/GenBank/DDBJ databases">
        <title>The complete chromosome of Sebaldella termitidis ATCC 33386.</title>
        <authorList>
            <consortium name="US DOE Joint Genome Institute (JGI-PGF)"/>
            <person name="Lucas S."/>
            <person name="Copeland A."/>
            <person name="Lapidus A."/>
            <person name="Glavina del Rio T."/>
            <person name="Dalin E."/>
            <person name="Tice H."/>
            <person name="Bruce D."/>
            <person name="Goodwin L."/>
            <person name="Pitluck S."/>
            <person name="Kyrpides N."/>
            <person name="Mavromatis K."/>
            <person name="Ivanova N."/>
            <person name="Mikhailova N."/>
            <person name="Sims D."/>
            <person name="Meincke L."/>
            <person name="Brettin T."/>
            <person name="Detter J.C."/>
            <person name="Han C."/>
            <person name="Larimer F."/>
            <person name="Land M."/>
            <person name="Hauser L."/>
            <person name="Markowitz V."/>
            <person name="Cheng J.F."/>
            <person name="Hugenholtz P."/>
            <person name="Woyke T."/>
            <person name="Wu D."/>
            <person name="Eisen J.A."/>
        </authorList>
    </citation>
    <scope>NUCLEOTIDE SEQUENCE [LARGE SCALE GENOMIC DNA]</scope>
    <source>
        <strain evidence="11">ATCC 33386 / NCTC 11300</strain>
    </source>
</reference>
<keyword evidence="11" id="KW-1185">Reference proteome</keyword>
<dbReference type="SUPFAM" id="SSF56784">
    <property type="entry name" value="HAD-like"/>
    <property type="match status" value="1"/>
</dbReference>
<evidence type="ECO:0000256" key="2">
    <source>
        <dbReference type="ARBA" id="ARBA00011738"/>
    </source>
</evidence>
<dbReference type="InterPro" id="IPR023214">
    <property type="entry name" value="HAD_sf"/>
</dbReference>
<evidence type="ECO:0000256" key="3">
    <source>
        <dbReference type="ARBA" id="ARBA00022723"/>
    </source>
</evidence>
<evidence type="ECO:0000256" key="5">
    <source>
        <dbReference type="ARBA" id="ARBA00022842"/>
    </source>
</evidence>
<dbReference type="InterPro" id="IPR006323">
    <property type="entry name" value="Phosphonoacetald_hydro"/>
</dbReference>
<evidence type="ECO:0000256" key="6">
    <source>
        <dbReference type="ARBA" id="ARBA00023270"/>
    </source>
</evidence>
<dbReference type="PANTHER" id="PTHR43434:SF19">
    <property type="entry name" value="PHOSPHONOACETALDEHYDE HYDROLASE"/>
    <property type="match status" value="1"/>
</dbReference>
<dbReference type="HOGENOM" id="CLU_045011_12_0_0"/>
<dbReference type="eggNOG" id="COG0637">
    <property type="taxonomic scope" value="Bacteria"/>
</dbReference>
<evidence type="ECO:0000256" key="8">
    <source>
        <dbReference type="ARBA" id="ARBA00056573"/>
    </source>
</evidence>
<name>D1AQK0_SEBTE</name>
<dbReference type="InterPro" id="IPR050155">
    <property type="entry name" value="HAD-like_hydrolase_sf"/>
</dbReference>
<keyword evidence="5" id="KW-0460">Magnesium</keyword>
<dbReference type="Gene3D" id="1.10.150.240">
    <property type="entry name" value="Putative phosphatase, domain 2"/>
    <property type="match status" value="1"/>
</dbReference>
<dbReference type="PANTHER" id="PTHR43434">
    <property type="entry name" value="PHOSPHOGLYCOLATE PHOSPHATASE"/>
    <property type="match status" value="1"/>
</dbReference>
<keyword evidence="3" id="KW-0479">Metal-binding</keyword>
<evidence type="ECO:0000313" key="11">
    <source>
        <dbReference type="Proteomes" id="UP000000845"/>
    </source>
</evidence>
<dbReference type="AlphaFoldDB" id="D1AQK0"/>
<keyword evidence="4 10" id="KW-0378">Hydrolase</keyword>
<dbReference type="InterPro" id="IPR023198">
    <property type="entry name" value="PGP-like_dom2"/>
</dbReference>
<dbReference type="Gene3D" id="3.40.50.1000">
    <property type="entry name" value="HAD superfamily/HAD-like"/>
    <property type="match status" value="1"/>
</dbReference>
<evidence type="ECO:0000256" key="7">
    <source>
        <dbReference type="ARBA" id="ARBA00052005"/>
    </source>
</evidence>
<evidence type="ECO:0000256" key="4">
    <source>
        <dbReference type="ARBA" id="ARBA00022801"/>
    </source>
</evidence>
<dbReference type="KEGG" id="str:Sterm_3421"/>
<protein>
    <recommendedName>
        <fullName evidence="9">phosphonoacetaldehyde hydrolase</fullName>
        <ecNumber evidence="9">3.11.1.1</ecNumber>
    </recommendedName>
</protein>
<evidence type="ECO:0000313" key="10">
    <source>
        <dbReference type="EMBL" id="ACZ10260.1"/>
    </source>
</evidence>
<reference evidence="10 11" key="2">
    <citation type="journal article" date="2010" name="Stand. Genomic Sci.">
        <title>Complete genome sequence of Sebaldella termitidis type strain (NCTC 11300).</title>
        <authorList>
            <person name="Harmon-Smith M."/>
            <person name="Celia L."/>
            <person name="Chertkov O."/>
            <person name="Lapidus A."/>
            <person name="Copeland A."/>
            <person name="Glavina Del Rio T."/>
            <person name="Nolan M."/>
            <person name="Lucas S."/>
            <person name="Tice H."/>
            <person name="Cheng J.F."/>
            <person name="Han C."/>
            <person name="Detter J.C."/>
            <person name="Bruce D."/>
            <person name="Goodwin L."/>
            <person name="Pitluck S."/>
            <person name="Pati A."/>
            <person name="Liolios K."/>
            <person name="Ivanova N."/>
            <person name="Mavromatis K."/>
            <person name="Mikhailova N."/>
            <person name="Chen A."/>
            <person name="Palaniappan K."/>
            <person name="Land M."/>
            <person name="Hauser L."/>
            <person name="Chang Y.J."/>
            <person name="Jeffries C.D."/>
            <person name="Brettin T."/>
            <person name="Goker M."/>
            <person name="Beck B."/>
            <person name="Bristow J."/>
            <person name="Eisen J.A."/>
            <person name="Markowitz V."/>
            <person name="Hugenholtz P."/>
            <person name="Kyrpides N.C."/>
            <person name="Klenk H.P."/>
            <person name="Chen F."/>
        </authorList>
    </citation>
    <scope>NUCLEOTIDE SEQUENCE [LARGE SCALE GENOMIC DNA]</scope>
    <source>
        <strain evidence="11">ATCC 33386 / NCTC 11300</strain>
    </source>
</reference>
<dbReference type="SFLD" id="SFLDG01129">
    <property type="entry name" value="C1.5:_HAD__Beta-PGM__Phosphata"/>
    <property type="match status" value="1"/>
</dbReference>
<dbReference type="FunFam" id="1.10.150.240:FF:000006">
    <property type="entry name" value="Phosphonoacetaldehyde hydrolase"/>
    <property type="match status" value="1"/>
</dbReference>
<dbReference type="SFLD" id="SFLDS00003">
    <property type="entry name" value="Haloacid_Dehalogenase"/>
    <property type="match status" value="1"/>
</dbReference>
<dbReference type="SFLD" id="SFLDG01135">
    <property type="entry name" value="C1.5.6:_HAD__Beta-PGM__Phospha"/>
    <property type="match status" value="1"/>
</dbReference>
<dbReference type="EMBL" id="CP001739">
    <property type="protein sequence ID" value="ACZ10260.1"/>
    <property type="molecule type" value="Genomic_DNA"/>
</dbReference>
<dbReference type="GO" id="GO:0019700">
    <property type="term" value="P:organic phosphonate catabolic process"/>
    <property type="evidence" value="ECO:0007669"/>
    <property type="project" value="InterPro"/>
</dbReference>
<dbReference type="RefSeq" id="WP_012862842.1">
    <property type="nucleotide sequence ID" value="NC_013517.1"/>
</dbReference>
<dbReference type="InterPro" id="IPR036412">
    <property type="entry name" value="HAD-like_sf"/>
</dbReference>
<gene>
    <name evidence="10" type="ordered locus">Sterm_3421</name>
</gene>
<proteinExistence type="inferred from homology"/>
<dbReference type="GO" id="GO:0046872">
    <property type="term" value="F:metal ion binding"/>
    <property type="evidence" value="ECO:0007669"/>
    <property type="project" value="UniProtKB-KW"/>
</dbReference>
<accession>D1AQK0</accession>
<comment type="catalytic activity">
    <reaction evidence="7">
        <text>phosphonoacetaldehyde + H2O = acetaldehyde + phosphate + H(+)</text>
        <dbReference type="Rhea" id="RHEA:18905"/>
        <dbReference type="ChEBI" id="CHEBI:15343"/>
        <dbReference type="ChEBI" id="CHEBI:15377"/>
        <dbReference type="ChEBI" id="CHEBI:15378"/>
        <dbReference type="ChEBI" id="CHEBI:43474"/>
        <dbReference type="ChEBI" id="CHEBI:58383"/>
        <dbReference type="EC" id="3.11.1.1"/>
    </reaction>
</comment>
<comment type="subunit">
    <text evidence="2">Homodimer.</text>
</comment>
<dbReference type="GO" id="GO:0005829">
    <property type="term" value="C:cytosol"/>
    <property type="evidence" value="ECO:0007669"/>
    <property type="project" value="TreeGrafter"/>
</dbReference>
<evidence type="ECO:0000256" key="9">
    <source>
        <dbReference type="ARBA" id="ARBA00066472"/>
    </source>
</evidence>
<comment type="function">
    <text evidence="8">Involved in phosphonate degradation.</text>
</comment>
<dbReference type="GO" id="GO:0006281">
    <property type="term" value="P:DNA repair"/>
    <property type="evidence" value="ECO:0007669"/>
    <property type="project" value="TreeGrafter"/>
</dbReference>
<dbReference type="Proteomes" id="UP000000845">
    <property type="component" value="Chromosome"/>
</dbReference>
<organism evidence="10 11">
    <name type="scientific">Sebaldella termitidis (strain ATCC 33386 / NCTC 11300)</name>
    <dbReference type="NCBI Taxonomy" id="526218"/>
    <lineage>
        <taxon>Bacteria</taxon>
        <taxon>Fusobacteriati</taxon>
        <taxon>Fusobacteriota</taxon>
        <taxon>Fusobacteriia</taxon>
        <taxon>Fusobacteriales</taxon>
        <taxon>Leptotrichiaceae</taxon>
        <taxon>Sebaldella</taxon>
    </lineage>
</organism>
<sequence>MEELKIKALIFDWAGTVIDYGSFSPVNVFLSIFSKKGVEITVEEARKPMGMLKYDHIKEILAFSRVRDKWKEVYGKEPEKSDIDELYKSFEPAVLEIIDKYSKPFGNNAEIIEKLKNKGYKIGSTTGYTKNMMDIVTRVAGENGYNPDFWITPDLIGNYGRPYPYMIFQNLIKLEIMNVKEAVKIGDTIVDIEEGRNAGVWSVGVIEGSSLSGLSEEEFDSLSAEEKKALRIKVKNEYFKAGAHYTIDNLSEIFNIIELINIRLGKNTTDRTSE</sequence>
<dbReference type="STRING" id="526218.Sterm_3421"/>
<dbReference type="NCBIfam" id="TIGR01422">
    <property type="entry name" value="phosphonatase"/>
    <property type="match status" value="1"/>
</dbReference>
<dbReference type="GO" id="GO:0050194">
    <property type="term" value="F:phosphonoacetaldehyde hydrolase activity"/>
    <property type="evidence" value="ECO:0007669"/>
    <property type="project" value="UniProtKB-EC"/>
</dbReference>
<evidence type="ECO:0000256" key="1">
    <source>
        <dbReference type="ARBA" id="ARBA00001946"/>
    </source>
</evidence>